<reference evidence="2 3" key="1">
    <citation type="submission" date="2017-10" db="EMBL/GenBank/DDBJ databases">
        <title>Genome sequence of Caulobacter mirabilis FWC38.</title>
        <authorList>
            <person name="Fiebig A."/>
            <person name="Crosson S."/>
        </authorList>
    </citation>
    <scope>NUCLEOTIDE SEQUENCE [LARGE SCALE GENOMIC DNA]</scope>
    <source>
        <strain evidence="2 3">FWC 38</strain>
    </source>
</reference>
<organism evidence="2 3">
    <name type="scientific">Caulobacter mirabilis</name>
    <dbReference type="NCBI Taxonomy" id="69666"/>
    <lineage>
        <taxon>Bacteria</taxon>
        <taxon>Pseudomonadati</taxon>
        <taxon>Pseudomonadota</taxon>
        <taxon>Alphaproteobacteria</taxon>
        <taxon>Caulobacterales</taxon>
        <taxon>Caulobacteraceae</taxon>
        <taxon>Caulobacter</taxon>
    </lineage>
</organism>
<keyword evidence="1" id="KW-0472">Membrane</keyword>
<evidence type="ECO:0000256" key="1">
    <source>
        <dbReference type="SAM" id="Phobius"/>
    </source>
</evidence>
<evidence type="ECO:0000313" key="2">
    <source>
        <dbReference type="EMBL" id="ATQ45104.1"/>
    </source>
</evidence>
<keyword evidence="3" id="KW-1185">Reference proteome</keyword>
<feature type="transmembrane region" description="Helical" evidence="1">
    <location>
        <begin position="12"/>
        <end position="31"/>
    </location>
</feature>
<evidence type="ECO:0000313" key="3">
    <source>
        <dbReference type="Proteomes" id="UP000228945"/>
    </source>
</evidence>
<dbReference type="KEGG" id="cmb:CSW64_18485"/>
<keyword evidence="1" id="KW-0812">Transmembrane</keyword>
<dbReference type="AlphaFoldDB" id="A0A2D2B4I5"/>
<protein>
    <recommendedName>
        <fullName evidence="4">Cytochrome C oxidase assembly protein</fullName>
    </recommendedName>
</protein>
<evidence type="ECO:0008006" key="4">
    <source>
        <dbReference type="Google" id="ProtNLM"/>
    </source>
</evidence>
<keyword evidence="1" id="KW-1133">Transmembrane helix</keyword>
<dbReference type="EMBL" id="CP024201">
    <property type="protein sequence ID" value="ATQ45104.1"/>
    <property type="molecule type" value="Genomic_DNA"/>
</dbReference>
<proteinExistence type="predicted"/>
<dbReference type="Proteomes" id="UP000228945">
    <property type="component" value="Chromosome"/>
</dbReference>
<gene>
    <name evidence="2" type="ORF">CSW64_18485</name>
</gene>
<name>A0A2D2B4I5_9CAUL</name>
<sequence length="40" mass="4301">MDKARRGRNIAIAVGLVAFIVIVYAVTLIRMGGNIGARPF</sequence>
<accession>A0A2D2B4I5</accession>